<evidence type="ECO:0000256" key="1">
    <source>
        <dbReference type="SAM" id="MobiDB-lite"/>
    </source>
</evidence>
<feature type="domain" description="R3H-associated N-terminal" evidence="2">
    <location>
        <begin position="134"/>
        <end position="179"/>
    </location>
</feature>
<evidence type="ECO:0000313" key="4">
    <source>
        <dbReference type="Proteomes" id="UP001498771"/>
    </source>
</evidence>
<keyword evidence="4" id="KW-1185">Reference proteome</keyword>
<dbReference type="EMBL" id="JBBJBU010000001">
    <property type="protein sequence ID" value="KAK7208624.1"/>
    <property type="molecule type" value="Genomic_DNA"/>
</dbReference>
<name>A0ABR1FFI6_9ASCO</name>
<feature type="region of interest" description="Disordered" evidence="1">
    <location>
        <begin position="287"/>
        <end position="311"/>
    </location>
</feature>
<comment type="caution">
    <text evidence="3">The sequence shown here is derived from an EMBL/GenBank/DDBJ whole genome shotgun (WGS) entry which is preliminary data.</text>
</comment>
<organism evidence="3 4">
    <name type="scientific">Myxozyma melibiosi</name>
    <dbReference type="NCBI Taxonomy" id="54550"/>
    <lineage>
        <taxon>Eukaryota</taxon>
        <taxon>Fungi</taxon>
        <taxon>Dikarya</taxon>
        <taxon>Ascomycota</taxon>
        <taxon>Saccharomycotina</taxon>
        <taxon>Lipomycetes</taxon>
        <taxon>Lipomycetales</taxon>
        <taxon>Lipomycetaceae</taxon>
        <taxon>Myxozyma</taxon>
    </lineage>
</organism>
<accession>A0ABR1FFI6</accession>
<evidence type="ECO:0000259" key="2">
    <source>
        <dbReference type="Pfam" id="PF13902"/>
    </source>
</evidence>
<dbReference type="GeneID" id="90039506"/>
<gene>
    <name evidence="3" type="ORF">BZA70DRAFT_287922</name>
</gene>
<proteinExistence type="predicted"/>
<reference evidence="3 4" key="1">
    <citation type="submission" date="2024-03" db="EMBL/GenBank/DDBJ databases">
        <title>Genome-scale model development and genomic sequencing of the oleaginous clade Lipomyces.</title>
        <authorList>
            <consortium name="Lawrence Berkeley National Laboratory"/>
            <person name="Czajka J.J."/>
            <person name="Han Y."/>
            <person name="Kim J."/>
            <person name="Mondo S.J."/>
            <person name="Hofstad B.A."/>
            <person name="Robles A."/>
            <person name="Haridas S."/>
            <person name="Riley R."/>
            <person name="LaButti K."/>
            <person name="Pangilinan J."/>
            <person name="Andreopoulos W."/>
            <person name="Lipzen A."/>
            <person name="Yan J."/>
            <person name="Wang M."/>
            <person name="Ng V."/>
            <person name="Grigoriev I.V."/>
            <person name="Spatafora J.W."/>
            <person name="Magnuson J.K."/>
            <person name="Baker S.E."/>
            <person name="Pomraning K.R."/>
        </authorList>
    </citation>
    <scope>NUCLEOTIDE SEQUENCE [LARGE SCALE GENOMIC DNA]</scope>
    <source>
        <strain evidence="3 4">Phaff 52-87</strain>
    </source>
</reference>
<sequence>MNDQNSPFPLTEENLQALLRAISDSSLSDSPTAAAAASSVYASPSHSLPHTPLNHVVYGTPPYASSPLAQRSRKVVEDVDDTDDTDVETASLTTVTDIAAPEGVRQVARVASTVVSTPQGSVVNFRTRQAAARIRTDGRRPVQGTRHRRRLENARMLYNPHAVPPTPQDYLPQPMYAIRRIDRDLASYLASRTPITESFLTELSAAEELRLQKIADKAALEPRIPKTLKERVKKGHLTQPFLKGLEEDIREFVFSVHSPEGEKDAEYSVDERELFAKAAIARRDGLSYDESSSTKPVKSENRDPKKKHKEPKEQYLLEKEIEIEPDSEKAESFSRWIVYQIADYYRLSCYTKIVDDRRIPCVVLNVEQSSMFLEMPRAIWTFV</sequence>
<protein>
    <recommendedName>
        <fullName evidence="2">R3H-associated N-terminal domain-containing protein</fullName>
    </recommendedName>
</protein>
<dbReference type="InterPro" id="IPR025952">
    <property type="entry name" value="R3H-assoc_dom"/>
</dbReference>
<dbReference type="Pfam" id="PF13902">
    <property type="entry name" value="R3H-assoc"/>
    <property type="match status" value="1"/>
</dbReference>
<dbReference type="RefSeq" id="XP_064771657.1">
    <property type="nucleotide sequence ID" value="XM_064913994.1"/>
</dbReference>
<evidence type="ECO:0000313" key="3">
    <source>
        <dbReference type="EMBL" id="KAK7208624.1"/>
    </source>
</evidence>
<dbReference type="Proteomes" id="UP001498771">
    <property type="component" value="Unassembled WGS sequence"/>
</dbReference>